<keyword evidence="4 5" id="KW-0472">Membrane</keyword>
<dbReference type="GO" id="GO:0005886">
    <property type="term" value="C:plasma membrane"/>
    <property type="evidence" value="ECO:0007669"/>
    <property type="project" value="UniProtKB-SubCell"/>
</dbReference>
<keyword evidence="3 5" id="KW-1133">Transmembrane helix</keyword>
<dbReference type="Proteomes" id="UP000428325">
    <property type="component" value="Chromosome"/>
</dbReference>
<dbReference type="InterPro" id="IPR002781">
    <property type="entry name" value="TM_pro_TauE-like"/>
</dbReference>
<feature type="transmembrane region" description="Helical" evidence="5">
    <location>
        <begin position="276"/>
        <end position="297"/>
    </location>
</feature>
<protein>
    <recommendedName>
        <fullName evidence="5">Probable membrane transporter protein</fullName>
    </recommendedName>
</protein>
<feature type="transmembrane region" description="Helical" evidence="5">
    <location>
        <begin position="249"/>
        <end position="270"/>
    </location>
</feature>
<dbReference type="Pfam" id="PF01925">
    <property type="entry name" value="TauE"/>
    <property type="match status" value="1"/>
</dbReference>
<gene>
    <name evidence="6" type="ORF">EI982_03585</name>
</gene>
<evidence type="ECO:0000313" key="7">
    <source>
        <dbReference type="Proteomes" id="UP000428325"/>
    </source>
</evidence>
<keyword evidence="7" id="KW-1185">Reference proteome</keyword>
<keyword evidence="5" id="KW-1003">Cell membrane</keyword>
<organism evidence="6 7">
    <name type="scientific">Haloplanus rallus</name>
    <dbReference type="NCBI Taxonomy" id="1816183"/>
    <lineage>
        <taxon>Archaea</taxon>
        <taxon>Methanobacteriati</taxon>
        <taxon>Methanobacteriota</taxon>
        <taxon>Stenosarchaea group</taxon>
        <taxon>Halobacteria</taxon>
        <taxon>Halobacteriales</taxon>
        <taxon>Haloferacaceae</taxon>
        <taxon>Haloplanus</taxon>
    </lineage>
</organism>
<evidence type="ECO:0000256" key="4">
    <source>
        <dbReference type="ARBA" id="ARBA00023136"/>
    </source>
</evidence>
<evidence type="ECO:0000256" key="3">
    <source>
        <dbReference type="ARBA" id="ARBA00022989"/>
    </source>
</evidence>
<dbReference type="KEGG" id="hra:EI982_03585"/>
<dbReference type="OrthoDB" id="135353at2157"/>
<comment type="subcellular location">
    <subcellularLocation>
        <location evidence="5">Cell membrane</location>
        <topology evidence="5">Multi-pass membrane protein</topology>
    </subcellularLocation>
    <subcellularLocation>
        <location evidence="1">Membrane</location>
        <topology evidence="1">Multi-pass membrane protein</topology>
    </subcellularLocation>
</comment>
<name>A0A6B9FGZ7_9EURY</name>
<evidence type="ECO:0000256" key="1">
    <source>
        <dbReference type="ARBA" id="ARBA00004141"/>
    </source>
</evidence>
<dbReference type="RefSeq" id="WP_157688158.1">
    <property type="nucleotide sequence ID" value="NZ_CP034345.1"/>
</dbReference>
<dbReference type="InterPro" id="IPR051598">
    <property type="entry name" value="TSUP/Inactive_protease-like"/>
</dbReference>
<feature type="transmembrane region" description="Helical" evidence="5">
    <location>
        <begin position="120"/>
        <end position="141"/>
    </location>
</feature>
<comment type="similarity">
    <text evidence="5">Belongs to the 4-toluene sulfonate uptake permease (TSUP) (TC 2.A.102) family.</text>
</comment>
<evidence type="ECO:0000313" key="6">
    <source>
        <dbReference type="EMBL" id="QGX96589.1"/>
    </source>
</evidence>
<feature type="transmembrane region" description="Helical" evidence="5">
    <location>
        <begin position="148"/>
        <end position="166"/>
    </location>
</feature>
<dbReference type="PANTHER" id="PTHR43701:SF5">
    <property type="entry name" value="MEMBRANE TRANSPORTER PROTEIN-RELATED"/>
    <property type="match status" value="1"/>
</dbReference>
<evidence type="ECO:0000256" key="2">
    <source>
        <dbReference type="ARBA" id="ARBA00022692"/>
    </source>
</evidence>
<dbReference type="GeneID" id="43368583"/>
<reference evidence="6 7" key="1">
    <citation type="submission" date="2018-12" db="EMBL/GenBank/DDBJ databases">
        <title>Complete genome sequence of Haloplanus rallus MBLA0036.</title>
        <authorList>
            <person name="Nam Y.-d."/>
            <person name="Kang J."/>
            <person name="Chung W.-H."/>
            <person name="Park Y.S."/>
        </authorList>
    </citation>
    <scope>NUCLEOTIDE SEQUENCE [LARGE SCALE GENOMIC DNA]</scope>
    <source>
        <strain evidence="6 7">MBLA0036</strain>
    </source>
</reference>
<feature type="transmembrane region" description="Helical" evidence="5">
    <location>
        <begin position="209"/>
        <end position="229"/>
    </location>
</feature>
<sequence>MDDRAVGAGHLVAVLGVGVPLVALGTLDVGTAGSLLASLSFPAGFPVDQFLAHWWVFPASILFSMIALSSGVSGALFFSPFFILVVGLSPAQAIGAGLMTEVFGMGNGLLNYVRQRVVDYATAKWLLLGAVPSVVVGALAAHYVPTTLLTLAFGVGLLGLGAFLGLHDPPEECVPGEEENEFLERKNAGRGTTVVEAADGATFTYDTCWRLPGVMLATVGGFVTGLISAGLPEITTTQLIVRCRLPPRVAIATSVFVLAIAALAGAIVHALAATPVWYVVAWSIPGVLIGGTVGTRIGKYLPSDLMERALGVVFVGVGLIVLASELLA</sequence>
<feature type="transmembrane region" description="Helical" evidence="5">
    <location>
        <begin position="309"/>
        <end position="327"/>
    </location>
</feature>
<feature type="transmembrane region" description="Helical" evidence="5">
    <location>
        <begin position="51"/>
        <end position="68"/>
    </location>
</feature>
<dbReference type="EMBL" id="CP034345">
    <property type="protein sequence ID" value="QGX96589.1"/>
    <property type="molecule type" value="Genomic_DNA"/>
</dbReference>
<evidence type="ECO:0000256" key="5">
    <source>
        <dbReference type="RuleBase" id="RU363041"/>
    </source>
</evidence>
<accession>A0A6B9FGZ7</accession>
<dbReference type="PANTHER" id="PTHR43701">
    <property type="entry name" value="MEMBRANE TRANSPORTER PROTEIN MJ0441-RELATED"/>
    <property type="match status" value="1"/>
</dbReference>
<keyword evidence="2 5" id="KW-0812">Transmembrane</keyword>
<feature type="transmembrane region" description="Helical" evidence="5">
    <location>
        <begin position="75"/>
        <end position="100"/>
    </location>
</feature>
<proteinExistence type="inferred from homology"/>
<feature type="transmembrane region" description="Helical" evidence="5">
    <location>
        <begin position="12"/>
        <end position="39"/>
    </location>
</feature>
<dbReference type="AlphaFoldDB" id="A0A6B9FGZ7"/>